<dbReference type="Proteomes" id="UP000298631">
    <property type="component" value="Plasmid unnamed1"/>
</dbReference>
<evidence type="ECO:0000259" key="1">
    <source>
        <dbReference type="PROSITE" id="PS50994"/>
    </source>
</evidence>
<dbReference type="GO" id="GO:0003676">
    <property type="term" value="F:nucleic acid binding"/>
    <property type="evidence" value="ECO:0007669"/>
    <property type="project" value="InterPro"/>
</dbReference>
<dbReference type="SUPFAM" id="SSF53098">
    <property type="entry name" value="Ribonuclease H-like"/>
    <property type="match status" value="1"/>
</dbReference>
<organism evidence="2 3">
    <name type="scientific">Pseudorhodobacter turbinis</name>
    <dbReference type="NCBI Taxonomy" id="2500533"/>
    <lineage>
        <taxon>Bacteria</taxon>
        <taxon>Pseudomonadati</taxon>
        <taxon>Pseudomonadota</taxon>
        <taxon>Alphaproteobacteria</taxon>
        <taxon>Rhodobacterales</taxon>
        <taxon>Paracoccaceae</taxon>
        <taxon>Pseudorhodobacter</taxon>
    </lineage>
</organism>
<name>A0A4P8ELB7_9RHOB</name>
<keyword evidence="2" id="KW-0614">Plasmid</keyword>
<dbReference type="KEGG" id="pseb:EOK75_19590"/>
<dbReference type="InterPro" id="IPR012337">
    <property type="entry name" value="RNaseH-like_sf"/>
</dbReference>
<evidence type="ECO:0000313" key="2">
    <source>
        <dbReference type="EMBL" id="QCO57856.1"/>
    </source>
</evidence>
<protein>
    <recommendedName>
        <fullName evidence="1">Integrase catalytic domain-containing protein</fullName>
    </recommendedName>
</protein>
<dbReference type="PROSITE" id="PS50994">
    <property type="entry name" value="INTEGRASE"/>
    <property type="match status" value="1"/>
</dbReference>
<dbReference type="GO" id="GO:0015074">
    <property type="term" value="P:DNA integration"/>
    <property type="evidence" value="ECO:0007669"/>
    <property type="project" value="InterPro"/>
</dbReference>
<geneLocation type="plasmid" evidence="2 3">
    <name>unnamed1</name>
</geneLocation>
<keyword evidence="3" id="KW-1185">Reference proteome</keyword>
<proteinExistence type="predicted"/>
<reference evidence="2 3" key="1">
    <citation type="submission" date="2019-05" db="EMBL/GenBank/DDBJ databases">
        <title>Pseudorhodobacter turbinis sp. nov., isolated from the gut of the Korean turban shell.</title>
        <authorList>
            <person name="Jeong Y.-S."/>
            <person name="Kang W.-R."/>
            <person name="Bae J.-W."/>
        </authorList>
    </citation>
    <scope>NUCLEOTIDE SEQUENCE [LARGE SCALE GENOMIC DNA]</scope>
    <source>
        <strain evidence="2 3">S12M18</strain>
        <plasmid evidence="2 3">unnamed1</plasmid>
    </source>
</reference>
<evidence type="ECO:0000313" key="3">
    <source>
        <dbReference type="Proteomes" id="UP000298631"/>
    </source>
</evidence>
<dbReference type="InterPro" id="IPR036397">
    <property type="entry name" value="RNaseH_sf"/>
</dbReference>
<dbReference type="InterPro" id="IPR001584">
    <property type="entry name" value="Integrase_cat-core"/>
</dbReference>
<dbReference type="EMBL" id="CP039965">
    <property type="protein sequence ID" value="QCO57856.1"/>
    <property type="molecule type" value="Genomic_DNA"/>
</dbReference>
<gene>
    <name evidence="2" type="ORF">EOK75_19590</name>
</gene>
<accession>A0A4P8ELB7</accession>
<sequence>MPRKFYFRSPLLSGGITVTDNGPAFKSEAFTNCCLDLRVATLRTHAGVPGMRGTGERIFGTLSTDLMPRLVGRTFSNSIERGDYKSEKRACLNAEDVAFVLVRWVVDIYHNSPHEGLGGRTPLEQWDADMEDGN</sequence>
<dbReference type="Gene3D" id="3.30.420.10">
    <property type="entry name" value="Ribonuclease H-like superfamily/Ribonuclease H"/>
    <property type="match status" value="1"/>
</dbReference>
<dbReference type="AlphaFoldDB" id="A0A4P8ELB7"/>
<feature type="domain" description="Integrase catalytic" evidence="1">
    <location>
        <begin position="1"/>
        <end position="130"/>
    </location>
</feature>
<dbReference type="OrthoDB" id="9814072at2"/>